<dbReference type="AlphaFoldDB" id="C8X6M3"/>
<dbReference type="EMBL" id="CP001737">
    <property type="protein sequence ID" value="ACV78878.1"/>
    <property type="molecule type" value="Genomic_DNA"/>
</dbReference>
<dbReference type="InParanoid" id="C8X6M3"/>
<name>C8X6M3_NAKMY</name>
<accession>C8X6M3</accession>
<proteinExistence type="predicted"/>
<reference evidence="1 2" key="2">
    <citation type="journal article" date="2010" name="Stand. Genomic Sci.">
        <title>Complete genome sequence of Nakamurella multipartita type strain (Y-104).</title>
        <authorList>
            <person name="Tice H."/>
            <person name="Mayilraj S."/>
            <person name="Sims D."/>
            <person name="Lapidus A."/>
            <person name="Nolan M."/>
            <person name="Lucas S."/>
            <person name="Glavina Del Rio T."/>
            <person name="Copeland A."/>
            <person name="Cheng J.F."/>
            <person name="Meincke L."/>
            <person name="Bruce D."/>
            <person name="Goodwin L."/>
            <person name="Pitluck S."/>
            <person name="Ivanova N."/>
            <person name="Mavromatis K."/>
            <person name="Ovchinnikova G."/>
            <person name="Pati A."/>
            <person name="Chen A."/>
            <person name="Palaniappan K."/>
            <person name="Land M."/>
            <person name="Hauser L."/>
            <person name="Chang Y.J."/>
            <person name="Jeffries C.D."/>
            <person name="Detter J.C."/>
            <person name="Brettin T."/>
            <person name="Rohde M."/>
            <person name="Goker M."/>
            <person name="Bristow J."/>
            <person name="Eisen J.A."/>
            <person name="Markowitz V."/>
            <person name="Hugenholtz P."/>
            <person name="Kyrpides N.C."/>
            <person name="Klenk H.P."/>
            <person name="Chen F."/>
        </authorList>
    </citation>
    <scope>NUCLEOTIDE SEQUENCE [LARGE SCALE GENOMIC DNA]</scope>
    <source>
        <strain evidence="2">ATCC 700099 / DSM 44233 / CIP 104796 / JCM 9543 / NBRC 105858 / Y-104</strain>
    </source>
</reference>
<protein>
    <submittedName>
        <fullName evidence="1">Uncharacterized protein</fullName>
    </submittedName>
</protein>
<dbReference type="KEGG" id="nml:Namu_2512"/>
<organism evidence="1 2">
    <name type="scientific">Nakamurella multipartita (strain ATCC 700099 / DSM 44233 / CIP 104796 / JCM 9543 / NBRC 105858 / Y-104)</name>
    <name type="common">Microsphaera multipartita</name>
    <dbReference type="NCBI Taxonomy" id="479431"/>
    <lineage>
        <taxon>Bacteria</taxon>
        <taxon>Bacillati</taxon>
        <taxon>Actinomycetota</taxon>
        <taxon>Actinomycetes</taxon>
        <taxon>Nakamurellales</taxon>
        <taxon>Nakamurellaceae</taxon>
        <taxon>Nakamurella</taxon>
    </lineage>
</organism>
<evidence type="ECO:0000313" key="1">
    <source>
        <dbReference type="EMBL" id="ACV78878.1"/>
    </source>
</evidence>
<dbReference type="HOGENOM" id="CLU_3063780_0_0_11"/>
<keyword evidence="2" id="KW-1185">Reference proteome</keyword>
<gene>
    <name evidence="1" type="ordered locus">Namu_2512</name>
</gene>
<evidence type="ECO:0000313" key="2">
    <source>
        <dbReference type="Proteomes" id="UP000002218"/>
    </source>
</evidence>
<sequence length="53" mass="5652">MTGGSPCRAAHDDGMSEATGIVGVDHLADTERGRSIDYLTYLLDESDDPDLLV</sequence>
<reference evidence="2" key="1">
    <citation type="submission" date="2009-09" db="EMBL/GenBank/DDBJ databases">
        <title>The complete genome of Nakamurella multipartita DSM 44233.</title>
        <authorList>
            <consortium name="US DOE Joint Genome Institute (JGI-PGF)"/>
            <person name="Lucas S."/>
            <person name="Copeland A."/>
            <person name="Lapidus A."/>
            <person name="Glavina del Rio T."/>
            <person name="Dalin E."/>
            <person name="Tice H."/>
            <person name="Bruce D."/>
            <person name="Goodwin L."/>
            <person name="Pitluck S."/>
            <person name="Kyrpides N."/>
            <person name="Mavromatis K."/>
            <person name="Ivanova N."/>
            <person name="Ovchinnikova G."/>
            <person name="Sims D."/>
            <person name="Meincke L."/>
            <person name="Brettin T."/>
            <person name="Detter J.C."/>
            <person name="Han C."/>
            <person name="Larimer F."/>
            <person name="Land M."/>
            <person name="Hauser L."/>
            <person name="Markowitz V."/>
            <person name="Cheng J.-F."/>
            <person name="Hugenholtz P."/>
            <person name="Woyke T."/>
            <person name="Wu D."/>
            <person name="Klenk H.-P."/>
            <person name="Eisen J.A."/>
        </authorList>
    </citation>
    <scope>NUCLEOTIDE SEQUENCE [LARGE SCALE GENOMIC DNA]</scope>
    <source>
        <strain evidence="2">ATCC 700099 / DSM 44233 / CIP 104796 / JCM 9543 / NBRC 105858 / Y-104</strain>
    </source>
</reference>
<dbReference type="STRING" id="479431.Namu_2512"/>
<dbReference type="Proteomes" id="UP000002218">
    <property type="component" value="Chromosome"/>
</dbReference>